<feature type="transmembrane region" description="Helical" evidence="1">
    <location>
        <begin position="261"/>
        <end position="287"/>
    </location>
</feature>
<feature type="domain" description="Ig-like" evidence="3">
    <location>
        <begin position="154"/>
        <end position="243"/>
    </location>
</feature>
<protein>
    <recommendedName>
        <fullName evidence="3">Ig-like domain-containing protein</fullName>
    </recommendedName>
</protein>
<dbReference type="Proteomes" id="UP000265040">
    <property type="component" value="Chromosome 16"/>
</dbReference>
<reference evidence="4" key="3">
    <citation type="submission" date="2025-09" db="UniProtKB">
        <authorList>
            <consortium name="Ensembl"/>
        </authorList>
    </citation>
    <scope>IDENTIFICATION</scope>
</reference>
<dbReference type="AlphaFoldDB" id="A0A3Q1HZT1"/>
<evidence type="ECO:0000313" key="4">
    <source>
        <dbReference type="Ensembl" id="ENSATEP00000014622.2"/>
    </source>
</evidence>
<proteinExistence type="predicted"/>
<reference evidence="4" key="1">
    <citation type="submission" date="2021-04" db="EMBL/GenBank/DDBJ databases">
        <authorList>
            <consortium name="Wellcome Sanger Institute Data Sharing"/>
        </authorList>
    </citation>
    <scope>NUCLEOTIDE SEQUENCE [LARGE SCALE GENOMIC DNA]</scope>
</reference>
<keyword evidence="1" id="KW-0472">Membrane</keyword>
<evidence type="ECO:0000256" key="1">
    <source>
        <dbReference type="SAM" id="Phobius"/>
    </source>
</evidence>
<dbReference type="InterPro" id="IPR003599">
    <property type="entry name" value="Ig_sub"/>
</dbReference>
<reference evidence="4" key="2">
    <citation type="submission" date="2025-08" db="UniProtKB">
        <authorList>
            <consortium name="Ensembl"/>
        </authorList>
    </citation>
    <scope>IDENTIFICATION</scope>
</reference>
<organism evidence="4 5">
    <name type="scientific">Anabas testudineus</name>
    <name type="common">Climbing perch</name>
    <name type="synonym">Anthias testudineus</name>
    <dbReference type="NCBI Taxonomy" id="64144"/>
    <lineage>
        <taxon>Eukaryota</taxon>
        <taxon>Metazoa</taxon>
        <taxon>Chordata</taxon>
        <taxon>Craniata</taxon>
        <taxon>Vertebrata</taxon>
        <taxon>Euteleostomi</taxon>
        <taxon>Actinopterygii</taxon>
        <taxon>Neopterygii</taxon>
        <taxon>Teleostei</taxon>
        <taxon>Neoteleostei</taxon>
        <taxon>Acanthomorphata</taxon>
        <taxon>Anabantaria</taxon>
        <taxon>Anabantiformes</taxon>
        <taxon>Anabantoidei</taxon>
        <taxon>Anabantidae</taxon>
        <taxon>Anabas</taxon>
    </lineage>
</organism>
<feature type="chain" id="PRO_5030079657" description="Ig-like domain-containing protein" evidence="2">
    <location>
        <begin position="29"/>
        <end position="301"/>
    </location>
</feature>
<keyword evidence="2" id="KW-0732">Signal</keyword>
<evidence type="ECO:0000259" key="3">
    <source>
        <dbReference type="PROSITE" id="PS50835"/>
    </source>
</evidence>
<dbReference type="InterPro" id="IPR036179">
    <property type="entry name" value="Ig-like_dom_sf"/>
</dbReference>
<dbReference type="PROSITE" id="PS50835">
    <property type="entry name" value="IG_LIKE"/>
    <property type="match status" value="1"/>
</dbReference>
<dbReference type="Gene3D" id="2.60.40.10">
    <property type="entry name" value="Immunoglobulins"/>
    <property type="match status" value="2"/>
</dbReference>
<dbReference type="InterPro" id="IPR013783">
    <property type="entry name" value="Ig-like_fold"/>
</dbReference>
<dbReference type="PANTHER" id="PTHR46484:SF7">
    <property type="entry name" value="MYELIN-ASSOCIATED GLYCOPROTEIN-LIKE-RELATED"/>
    <property type="match status" value="1"/>
</dbReference>
<sequence>IRPASTPTTSLMIFFCLLLAVICSPVFTEEWKAKVVKNLDALVSSCVVMPCSFTYPEKTLPSSKLRGIWHVDKKQDDRVYHMDQTRILENFRGRTRLLGNLGQNNCSLEITEIKDHDNGPYCFRIELAENEDPTINKFSFVEDCTALNMLPDPPKPTLLHSMTATQGHPYSITCSVIHTCPSHAPQLTWSRGAADEIFENHRELNPGNWEAASILTFIAQEKDDDQEYTCTAKFNGQKTSSVTLKLNVKRENISFCSYNHIIIPCAVGIGTAVIFAVVCIVLTKYLLTLTKKQNSSYRVLF</sequence>
<evidence type="ECO:0000256" key="2">
    <source>
        <dbReference type="SAM" id="SignalP"/>
    </source>
</evidence>
<dbReference type="InterPro" id="IPR007110">
    <property type="entry name" value="Ig-like_dom"/>
</dbReference>
<dbReference type="PANTHER" id="PTHR46484">
    <property type="entry name" value="SI:CH211-171H4.5-RELATED"/>
    <property type="match status" value="1"/>
</dbReference>
<dbReference type="GeneTree" id="ENSGT01150000286924"/>
<accession>A0A3Q1HZT1</accession>
<dbReference type="SMART" id="SM00409">
    <property type="entry name" value="IG"/>
    <property type="match status" value="1"/>
</dbReference>
<keyword evidence="5" id="KW-1185">Reference proteome</keyword>
<evidence type="ECO:0000313" key="5">
    <source>
        <dbReference type="Proteomes" id="UP000265040"/>
    </source>
</evidence>
<keyword evidence="1" id="KW-0812">Transmembrane</keyword>
<dbReference type="Ensembl" id="ENSATET00000014854.2">
    <property type="protein sequence ID" value="ENSATEP00000014622.2"/>
    <property type="gene ID" value="ENSATEG00000010144.3"/>
</dbReference>
<dbReference type="SUPFAM" id="SSF48726">
    <property type="entry name" value="Immunoglobulin"/>
    <property type="match status" value="2"/>
</dbReference>
<name>A0A3Q1HZT1_ANATE</name>
<keyword evidence="1" id="KW-1133">Transmembrane helix</keyword>
<feature type="signal peptide" evidence="2">
    <location>
        <begin position="1"/>
        <end position="28"/>
    </location>
</feature>